<dbReference type="Proteomes" id="UP000014020">
    <property type="component" value="Unassembled WGS sequence"/>
</dbReference>
<dbReference type="HOGENOM" id="CLU_3304223_0_0_9"/>
<dbReference type="PATRIC" id="fig|1053236.3.peg.1559"/>
<sequence>MEVEHIKPFKEVVLNFKYYGCGPLIVSKDYGKEKGETTS</sequence>
<organism evidence="1 2">
    <name type="scientific">Bacillus cereus (strain VD146)</name>
    <dbReference type="NCBI Taxonomy" id="1053236"/>
    <lineage>
        <taxon>Bacteria</taxon>
        <taxon>Bacillati</taxon>
        <taxon>Bacillota</taxon>
        <taxon>Bacilli</taxon>
        <taxon>Bacillales</taxon>
        <taxon>Bacillaceae</taxon>
        <taxon>Bacillus</taxon>
        <taxon>Bacillus cereus group</taxon>
    </lineage>
</organism>
<name>R8N9I4_BACCX</name>
<gene>
    <name evidence="1" type="ORF">IK1_00206</name>
</gene>
<evidence type="ECO:0000313" key="2">
    <source>
        <dbReference type="Proteomes" id="UP000014020"/>
    </source>
</evidence>
<proteinExistence type="predicted"/>
<evidence type="ECO:0000313" key="1">
    <source>
        <dbReference type="EMBL" id="EOP43156.1"/>
    </source>
</evidence>
<dbReference type="AlphaFoldDB" id="R8N9I4"/>
<reference evidence="2" key="1">
    <citation type="submission" date="2012-12" db="EMBL/GenBank/DDBJ databases">
        <title>The genome sequence of Bacillus cereus VD146.</title>
        <authorList>
            <consortium name="The Broad Institute Genome Sequencing Platform"/>
            <consortium name="The Broad Institute Genome Sequencing Center for Infectious Disease"/>
            <person name="Feldgarden M."/>
            <person name="Van der Auwera G.A."/>
            <person name="Mahillon J."/>
            <person name="Duprez V."/>
            <person name="Timmery S."/>
            <person name="Mattelet C."/>
            <person name="Dierick K."/>
            <person name="Sun M."/>
            <person name="Yu Z."/>
            <person name="Zhu L."/>
            <person name="Hu X."/>
            <person name="Shank E.B."/>
            <person name="Swiecicka I."/>
            <person name="Hansen B.M."/>
            <person name="Andrup L."/>
            <person name="Walker B."/>
            <person name="Young S.K."/>
            <person name="Zeng Q."/>
            <person name="Gargeya S."/>
            <person name="Fitzgerald M."/>
            <person name="Haas B."/>
            <person name="Abouelleil A."/>
            <person name="Alvarado L."/>
            <person name="Arachchi H.M."/>
            <person name="Berlin A.M."/>
            <person name="Chapman S.B."/>
            <person name="Dewar J."/>
            <person name="Goldberg J."/>
            <person name="Griggs A."/>
            <person name="Gujja S."/>
            <person name="Hansen M."/>
            <person name="Howarth C."/>
            <person name="Imamovic A."/>
            <person name="Larimer J."/>
            <person name="McCowan C."/>
            <person name="Murphy C."/>
            <person name="Neiman D."/>
            <person name="Pearson M."/>
            <person name="Priest M."/>
            <person name="Roberts A."/>
            <person name="Saif S."/>
            <person name="Shea T."/>
            <person name="Sisk P."/>
            <person name="Sykes S."/>
            <person name="Wortman J."/>
            <person name="Nusbaum C."/>
            <person name="Birren B."/>
        </authorList>
    </citation>
    <scope>NUCLEOTIDE SEQUENCE [LARGE SCALE GENOMIC DNA]</scope>
    <source>
        <strain evidence="2">VD146</strain>
    </source>
</reference>
<accession>R8N9I4</accession>
<protein>
    <submittedName>
        <fullName evidence="1">Uncharacterized protein</fullName>
    </submittedName>
</protein>
<dbReference type="EMBL" id="AHFE01000037">
    <property type="protein sequence ID" value="EOP43156.1"/>
    <property type="molecule type" value="Genomic_DNA"/>
</dbReference>
<comment type="caution">
    <text evidence="1">The sequence shown here is derived from an EMBL/GenBank/DDBJ whole genome shotgun (WGS) entry which is preliminary data.</text>
</comment>